<dbReference type="EMBL" id="WJHE01000664">
    <property type="protein sequence ID" value="MST33613.1"/>
    <property type="molecule type" value="Genomic_DNA"/>
</dbReference>
<protein>
    <submittedName>
        <fullName evidence="1">Uncharacterized protein</fullName>
    </submittedName>
</protein>
<dbReference type="Proteomes" id="UP000437736">
    <property type="component" value="Unassembled WGS sequence"/>
</dbReference>
<evidence type="ECO:0000313" key="2">
    <source>
        <dbReference type="Proteomes" id="UP000437736"/>
    </source>
</evidence>
<keyword evidence="2" id="KW-1185">Reference proteome</keyword>
<gene>
    <name evidence="1" type="ORF">GHK86_12890</name>
</gene>
<name>A0ABW9QVZ0_9ACTN</name>
<sequence>MDPYAEQLVDAAEAALPAWVVRCVTERITAWSGAAAPEVLARAEEAGRQACHEVGGALRTLLAADIDEQRATPLSLLREAVRFPTAVLEEAGVPPVERDDFAERAFPGDPYDLSPASFADVDPALAGPGLAWGAGK</sequence>
<evidence type="ECO:0000313" key="1">
    <source>
        <dbReference type="EMBL" id="MST33613.1"/>
    </source>
</evidence>
<accession>A0ABW9QVZ0</accession>
<proteinExistence type="predicted"/>
<comment type="caution">
    <text evidence="1">The sequence shown here is derived from an EMBL/GenBank/DDBJ whole genome shotgun (WGS) entry which is preliminary data.</text>
</comment>
<feature type="non-terminal residue" evidence="1">
    <location>
        <position position="136"/>
    </location>
</feature>
<reference evidence="1 2" key="1">
    <citation type="submission" date="2019-11" db="EMBL/GenBank/DDBJ databases">
        <title>Acidiferrimicrobium australis gen. nov., sp. nov., an acidophilic and obligately heterotrophic, member of the Actinobacteria that catalyses dissimilatory oxido- reduction of iron isolated from metal-rich acidic water in Chile.</title>
        <authorList>
            <person name="Gonzalez D."/>
            <person name="Huber K."/>
            <person name="Hedrich S."/>
            <person name="Rojas-Villalobos C."/>
            <person name="Quatrini R."/>
            <person name="Dinamarca M.A."/>
            <person name="Schwarz A."/>
            <person name="Canales C."/>
            <person name="Nancucheo I."/>
        </authorList>
    </citation>
    <scope>NUCLEOTIDE SEQUENCE [LARGE SCALE GENOMIC DNA]</scope>
    <source>
        <strain evidence="1 2">USS-CCA1</strain>
    </source>
</reference>
<organism evidence="1 2">
    <name type="scientific">Acidiferrimicrobium australe</name>
    <dbReference type="NCBI Taxonomy" id="2664430"/>
    <lineage>
        <taxon>Bacteria</taxon>
        <taxon>Bacillati</taxon>
        <taxon>Actinomycetota</taxon>
        <taxon>Acidimicrobiia</taxon>
        <taxon>Acidimicrobiales</taxon>
        <taxon>Acidimicrobiaceae</taxon>
        <taxon>Acidiferrimicrobium</taxon>
    </lineage>
</organism>